<keyword evidence="15" id="KW-1185">Reference proteome</keyword>
<evidence type="ECO:0000256" key="6">
    <source>
        <dbReference type="ARBA" id="ARBA00022692"/>
    </source>
</evidence>
<dbReference type="GO" id="GO:0003954">
    <property type="term" value="F:NADH dehydrogenase activity"/>
    <property type="evidence" value="ECO:0007669"/>
    <property type="project" value="TreeGrafter"/>
</dbReference>
<evidence type="ECO:0000256" key="11">
    <source>
        <dbReference type="RuleBase" id="RU000471"/>
    </source>
</evidence>
<dbReference type="Pfam" id="PF00146">
    <property type="entry name" value="NADHdh"/>
    <property type="match status" value="1"/>
</dbReference>
<evidence type="ECO:0000256" key="2">
    <source>
        <dbReference type="ARBA" id="ARBA00004225"/>
    </source>
</evidence>
<evidence type="ECO:0000256" key="9">
    <source>
        <dbReference type="ARBA" id="ARBA00023136"/>
    </source>
</evidence>
<comment type="subcellular location">
    <subcellularLocation>
        <location evidence="11">Mitochondrion inner membrane</location>
        <topology evidence="11">Multi-pass membrane protein</topology>
    </subcellularLocation>
    <subcellularLocation>
        <location evidence="2">Mitochondrion membrane</location>
        <topology evidence="2">Multi-pass membrane protein</topology>
    </subcellularLocation>
</comment>
<dbReference type="PANTHER" id="PTHR11432:SF3">
    <property type="entry name" value="NADH-UBIQUINONE OXIDOREDUCTASE CHAIN 1"/>
    <property type="match status" value="1"/>
</dbReference>
<dbReference type="EMBL" id="SEYY01022652">
    <property type="protein sequence ID" value="KAB7495392.1"/>
    <property type="molecule type" value="Genomic_DNA"/>
</dbReference>
<dbReference type="AlphaFoldDB" id="A0A5N5SNI8"/>
<comment type="caution">
    <text evidence="14">The sequence shown here is derived from an EMBL/GenBank/DDBJ whole genome shotgun (WGS) entry which is preliminary data.</text>
</comment>
<keyword evidence="11" id="KW-0520">NAD</keyword>
<keyword evidence="7 13" id="KW-1133">Transmembrane helix</keyword>
<evidence type="ECO:0000256" key="10">
    <source>
        <dbReference type="ARBA" id="ARBA00031024"/>
    </source>
</evidence>
<protein>
    <recommendedName>
        <fullName evidence="4">NADH-ubiquinone oxidoreductase chain 1</fullName>
    </recommendedName>
    <alternativeName>
        <fullName evidence="10">NADH dehydrogenase subunit 1</fullName>
    </alternativeName>
</protein>
<reference evidence="14 15" key="1">
    <citation type="journal article" date="2019" name="PLoS Biol.">
        <title>Sex chromosomes control vertical transmission of feminizing Wolbachia symbionts in an isopod.</title>
        <authorList>
            <person name="Becking T."/>
            <person name="Chebbi M.A."/>
            <person name="Giraud I."/>
            <person name="Moumen B."/>
            <person name="Laverre T."/>
            <person name="Caubet Y."/>
            <person name="Peccoud J."/>
            <person name="Gilbert C."/>
            <person name="Cordaux R."/>
        </authorList>
    </citation>
    <scope>NUCLEOTIDE SEQUENCE [LARGE SCALE GENOMIC DNA]</scope>
    <source>
        <strain evidence="14">ANa2</strain>
        <tissue evidence="14">Whole body excluding digestive tract and cuticle</tissue>
    </source>
</reference>
<dbReference type="GO" id="GO:0009060">
    <property type="term" value="P:aerobic respiration"/>
    <property type="evidence" value="ECO:0007669"/>
    <property type="project" value="TreeGrafter"/>
</dbReference>
<keyword evidence="6 11" id="KW-0812">Transmembrane</keyword>
<keyword evidence="9 13" id="KW-0472">Membrane</keyword>
<evidence type="ECO:0000256" key="13">
    <source>
        <dbReference type="SAM" id="Phobius"/>
    </source>
</evidence>
<dbReference type="OrthoDB" id="8048158at2759"/>
<dbReference type="Proteomes" id="UP000326759">
    <property type="component" value="Unassembled WGS sequence"/>
</dbReference>
<name>A0A5N5SNI8_9CRUS</name>
<sequence length="435" mass="48152">MNFETLRSRSNHYKNIALFCKQFFRQTLLVHTCKISALAISSSIFLIPRLSRVNKLSSPCSTSLSSKTLIKGLNLTATAGTESIGIVLAQVRVAFVTLLERKVLGYIQKRKGPNKLGVKGILQPFRDAVKLLSKESISLRLVNLTYISYPSFLGRFEVSLPIIYILCCLSAGVYPILGAGWSSNSKYSILGRLRAVAQTISYEVRLAIIILRLVALNSSFQLTKLPRLEKSTILLLFPISVLALFLGVGDLLITLRLTTLAIVFLRIKLKVNKNKALKRTATIFLFLENKTFISLYNFFTAHLTTVVPRDCPILFPKGIKNITKAKENQLRAKPNLEEGSNTENKSKVKEGGSSQNLILFIRGKAISGAPNIKGINQFPKPPIIIERFNTIGLPTLLSITTNFGKNPNSGGNPPNEKNVIINVNLFAHETLTLNI</sequence>
<comment type="similarity">
    <text evidence="3 11">Belongs to the complex I subunit 1 family.</text>
</comment>
<dbReference type="PROSITE" id="PS00667">
    <property type="entry name" value="COMPLEX1_ND1_1"/>
    <property type="match status" value="1"/>
</dbReference>
<evidence type="ECO:0000256" key="4">
    <source>
        <dbReference type="ARBA" id="ARBA00021009"/>
    </source>
</evidence>
<comment type="function">
    <text evidence="1">Core subunit of the mitochondrial membrane respiratory chain NADH dehydrogenase (Complex I) that is believed to belong to the minimal assembly required for catalysis. Complex I functions in the transfer of electrons from NADH to the respiratory chain. The immediate electron acceptor for the enzyme is believed to be ubiquinone.</text>
</comment>
<organism evidence="14 15">
    <name type="scientific">Armadillidium nasatum</name>
    <dbReference type="NCBI Taxonomy" id="96803"/>
    <lineage>
        <taxon>Eukaryota</taxon>
        <taxon>Metazoa</taxon>
        <taxon>Ecdysozoa</taxon>
        <taxon>Arthropoda</taxon>
        <taxon>Crustacea</taxon>
        <taxon>Multicrustacea</taxon>
        <taxon>Malacostraca</taxon>
        <taxon>Eumalacostraca</taxon>
        <taxon>Peracarida</taxon>
        <taxon>Isopoda</taxon>
        <taxon>Oniscidea</taxon>
        <taxon>Crinocheta</taxon>
        <taxon>Armadillidiidae</taxon>
        <taxon>Armadillidium</taxon>
    </lineage>
</organism>
<evidence type="ECO:0000256" key="1">
    <source>
        <dbReference type="ARBA" id="ARBA00003257"/>
    </source>
</evidence>
<evidence type="ECO:0000256" key="5">
    <source>
        <dbReference type="ARBA" id="ARBA00022448"/>
    </source>
</evidence>
<dbReference type="InterPro" id="IPR018086">
    <property type="entry name" value="NADH_UbQ_OxRdtase_su1_CS"/>
</dbReference>
<dbReference type="InterPro" id="IPR001694">
    <property type="entry name" value="NADH_UbQ_OxRdtase_su1/FPO"/>
</dbReference>
<dbReference type="PANTHER" id="PTHR11432">
    <property type="entry name" value="NADH DEHYDROGENASE SUBUNIT 1"/>
    <property type="match status" value="1"/>
</dbReference>
<evidence type="ECO:0000256" key="12">
    <source>
        <dbReference type="SAM" id="MobiDB-lite"/>
    </source>
</evidence>
<feature type="transmembrane region" description="Helical" evidence="13">
    <location>
        <begin position="232"/>
        <end position="265"/>
    </location>
</feature>
<feature type="transmembrane region" description="Helical" evidence="13">
    <location>
        <begin position="162"/>
        <end position="181"/>
    </location>
</feature>
<gene>
    <name evidence="14" type="primary">mt:ND1_2</name>
    <name evidence="14" type="ORF">Anas_12721</name>
</gene>
<dbReference type="GO" id="GO:0005743">
    <property type="term" value="C:mitochondrial inner membrane"/>
    <property type="evidence" value="ECO:0007669"/>
    <property type="project" value="UniProtKB-SubCell"/>
</dbReference>
<feature type="region of interest" description="Disordered" evidence="12">
    <location>
        <begin position="330"/>
        <end position="350"/>
    </location>
</feature>
<proteinExistence type="inferred from homology"/>
<evidence type="ECO:0000256" key="7">
    <source>
        <dbReference type="ARBA" id="ARBA00022989"/>
    </source>
</evidence>
<keyword evidence="8 14" id="KW-0830">Ubiquinone</keyword>
<evidence type="ECO:0000256" key="3">
    <source>
        <dbReference type="ARBA" id="ARBA00010535"/>
    </source>
</evidence>
<keyword evidence="5" id="KW-0813">Transport</keyword>
<evidence type="ECO:0000313" key="14">
    <source>
        <dbReference type="EMBL" id="KAB7495392.1"/>
    </source>
</evidence>
<evidence type="ECO:0000256" key="8">
    <source>
        <dbReference type="ARBA" id="ARBA00023075"/>
    </source>
</evidence>
<evidence type="ECO:0000313" key="15">
    <source>
        <dbReference type="Proteomes" id="UP000326759"/>
    </source>
</evidence>
<accession>A0A5N5SNI8</accession>